<dbReference type="EMBL" id="CM001217">
    <property type="protein sequence ID" value="AES58702.1"/>
    <property type="molecule type" value="Genomic_DNA"/>
</dbReference>
<evidence type="ECO:0000256" key="5">
    <source>
        <dbReference type="ARBA" id="ARBA00022679"/>
    </source>
</evidence>
<name>G7I284_MEDTR</name>
<evidence type="ECO:0000256" key="12">
    <source>
        <dbReference type="ARBA" id="ARBA00023277"/>
    </source>
</evidence>
<reference evidence="17" key="3">
    <citation type="submission" date="2015-04" db="UniProtKB">
        <authorList>
            <consortium name="EnsemblPlants"/>
        </authorList>
    </citation>
    <scope>IDENTIFICATION</scope>
    <source>
        <strain evidence="17">cv. Jemalong A17</strain>
    </source>
</reference>
<feature type="region of interest" description="Disordered" evidence="14">
    <location>
        <begin position="618"/>
        <end position="669"/>
    </location>
</feature>
<dbReference type="GO" id="GO:0016757">
    <property type="term" value="F:glycosyltransferase activity"/>
    <property type="evidence" value="ECO:0007669"/>
    <property type="project" value="UniProtKB-KW"/>
</dbReference>
<dbReference type="GO" id="GO:0006004">
    <property type="term" value="P:fucose metabolic process"/>
    <property type="evidence" value="ECO:0007669"/>
    <property type="project" value="UniProtKB-KW"/>
</dbReference>
<feature type="transmembrane region" description="Helical" evidence="15">
    <location>
        <begin position="7"/>
        <end position="28"/>
    </location>
</feature>
<evidence type="ECO:0000313" key="18">
    <source>
        <dbReference type="Proteomes" id="UP000002051"/>
    </source>
</evidence>
<organism evidence="16 18">
    <name type="scientific">Medicago truncatula</name>
    <name type="common">Barrel medic</name>
    <name type="synonym">Medicago tribuloides</name>
    <dbReference type="NCBI Taxonomy" id="3880"/>
    <lineage>
        <taxon>Eukaryota</taxon>
        <taxon>Viridiplantae</taxon>
        <taxon>Streptophyta</taxon>
        <taxon>Embryophyta</taxon>
        <taxon>Tracheophyta</taxon>
        <taxon>Spermatophyta</taxon>
        <taxon>Magnoliopsida</taxon>
        <taxon>eudicotyledons</taxon>
        <taxon>Gunneridae</taxon>
        <taxon>Pentapetalae</taxon>
        <taxon>rosids</taxon>
        <taxon>fabids</taxon>
        <taxon>Fabales</taxon>
        <taxon>Fabaceae</taxon>
        <taxon>Papilionoideae</taxon>
        <taxon>50 kb inversion clade</taxon>
        <taxon>NPAAA clade</taxon>
        <taxon>Hologalegina</taxon>
        <taxon>IRL clade</taxon>
        <taxon>Trifolieae</taxon>
        <taxon>Medicago</taxon>
    </lineage>
</organism>
<evidence type="ECO:0000256" key="2">
    <source>
        <dbReference type="ARBA" id="ARBA00004881"/>
    </source>
</evidence>
<protein>
    <recommendedName>
        <fullName evidence="13">O-fucosyltransferase family protein</fullName>
    </recommendedName>
</protein>
<comment type="pathway">
    <text evidence="2">Glycan metabolism.</text>
</comment>
<evidence type="ECO:0000256" key="1">
    <source>
        <dbReference type="ARBA" id="ARBA00004606"/>
    </source>
</evidence>
<accession>G7I284</accession>
<evidence type="ECO:0000256" key="11">
    <source>
        <dbReference type="ARBA" id="ARBA00023253"/>
    </source>
</evidence>
<evidence type="ECO:0000256" key="7">
    <source>
        <dbReference type="ARBA" id="ARBA00022968"/>
    </source>
</evidence>
<keyword evidence="4" id="KW-0328">Glycosyltransferase</keyword>
<dbReference type="InterPro" id="IPR019378">
    <property type="entry name" value="GDP-Fuc_O-FucTrfase"/>
</dbReference>
<keyword evidence="18" id="KW-1185">Reference proteome</keyword>
<keyword evidence="9 15" id="KW-0472">Membrane</keyword>
<evidence type="ECO:0000256" key="4">
    <source>
        <dbReference type="ARBA" id="ARBA00022676"/>
    </source>
</evidence>
<evidence type="ECO:0000256" key="15">
    <source>
        <dbReference type="SAM" id="Phobius"/>
    </source>
</evidence>
<sequence length="669" mass="76187">MAFVTKIKWVVLSVISLSVVSIIIHLSFAKLWTVNLVPYRAIASLHDDFSSVVVRQGVKNKKLWGSIKSLESLQPSFDARSNYTGPKEKNNGFIYAKVFGGFANIRSSSFLFLLSLIWSLYLGILNATLVIPEFQESLRSKGVSPMFKSFSYLYDEEQFIAYLKKDVIIAKTLPGSLMERRKRNEFPTFRPKSSSSPNFYIQEILPKLKKSKVIGLIIANGGALQSVLPPTMAEIQRLRCRVSFQALQFRPEIQMLGHRMVNKLRSLGQPFLAYHPGLLRETLAYNGCAELFQDVHTELIQHRRAQMIKDKILNEDLNVDSHLRRDKGLCPLMPEEVGILLRVMGYPSKTIIYLAGSETFGGQRVLIPLRSMFINTLDRTSLCSEKELSDLVEPEPPLPQNIFRTPPSKSEEELKEEWKRAGPRPRPLPPPPNRPIYQHEKEGWYGWITETPTEPDPSPMDMRMKAHRLLWDALDYIVSLEADAFFPGYNNDGSGWPDFSSLVMGHRLHETASSRTYRPDRKVVAELFNMNRENLYHPKHNWTILVQEHLNKSMTEEGLIRQSRLSKPAMFLSHPLPECSCRVASASVANRVRGEDGQFLYGGEDLCPKWMQHASLSGSMGKEGVKSEDDGLPDYESNDFVDESESEKDGGKTDQTQVWDQDEEMDPND</sequence>
<dbReference type="GO" id="GO:0005737">
    <property type="term" value="C:cytoplasm"/>
    <property type="evidence" value="ECO:0000318"/>
    <property type="project" value="GO_Central"/>
</dbReference>
<dbReference type="EnsemblPlants" id="AES58702">
    <property type="protein sequence ID" value="AES58702"/>
    <property type="gene ID" value="MTR_1g007390"/>
</dbReference>
<evidence type="ECO:0000256" key="3">
    <source>
        <dbReference type="ARBA" id="ARBA00007737"/>
    </source>
</evidence>
<evidence type="ECO:0000256" key="10">
    <source>
        <dbReference type="ARBA" id="ARBA00023180"/>
    </source>
</evidence>
<proteinExistence type="inferred from homology"/>
<dbReference type="PaxDb" id="3880-AES58702"/>
<feature type="compositionally biased region" description="Pro residues" evidence="14">
    <location>
        <begin position="424"/>
        <end position="434"/>
    </location>
</feature>
<feature type="compositionally biased region" description="Basic and acidic residues" evidence="14">
    <location>
        <begin position="409"/>
        <end position="420"/>
    </location>
</feature>
<dbReference type="Proteomes" id="UP000002051">
    <property type="component" value="Unassembled WGS sequence"/>
</dbReference>
<evidence type="ECO:0000313" key="16">
    <source>
        <dbReference type="EMBL" id="AES58702.1"/>
    </source>
</evidence>
<dbReference type="eggNOG" id="ENOG502QQP9">
    <property type="taxonomic scope" value="Eukaryota"/>
</dbReference>
<reference evidence="16 18" key="2">
    <citation type="journal article" date="2014" name="BMC Genomics">
        <title>An improved genome release (version Mt4.0) for the model legume Medicago truncatula.</title>
        <authorList>
            <person name="Tang H."/>
            <person name="Krishnakumar V."/>
            <person name="Bidwell S."/>
            <person name="Rosen B."/>
            <person name="Chan A."/>
            <person name="Zhou S."/>
            <person name="Gentzbittel L."/>
            <person name="Childs K.L."/>
            <person name="Yandell M."/>
            <person name="Gundlach H."/>
            <person name="Mayer K.F."/>
            <person name="Schwartz D.C."/>
            <person name="Town C.D."/>
        </authorList>
    </citation>
    <scope>GENOME REANNOTATION</scope>
    <source>
        <strain evidence="17 18">cv. Jemalong A17</strain>
    </source>
</reference>
<dbReference type="Pfam" id="PF10250">
    <property type="entry name" value="O-FucT"/>
    <property type="match status" value="1"/>
</dbReference>
<comment type="subcellular location">
    <subcellularLocation>
        <location evidence="1">Membrane</location>
        <topology evidence="1">Single-pass type II membrane protein</topology>
    </subcellularLocation>
</comment>
<keyword evidence="5" id="KW-0808">Transferase</keyword>
<keyword evidence="8 15" id="KW-1133">Transmembrane helix</keyword>
<dbReference type="AlphaFoldDB" id="G7I284"/>
<feature type="region of interest" description="Disordered" evidence="14">
    <location>
        <begin position="390"/>
        <end position="435"/>
    </location>
</feature>
<evidence type="ECO:0000256" key="13">
    <source>
        <dbReference type="ARBA" id="ARBA00030350"/>
    </source>
</evidence>
<dbReference type="PANTHER" id="PTHR31741:SF6">
    <property type="entry name" value="PROTEIN EMBRYO SAC DEVELOPMENT ARREST 30"/>
    <property type="match status" value="1"/>
</dbReference>
<dbReference type="InterPro" id="IPR024709">
    <property type="entry name" value="FucosylTrfase_pln"/>
</dbReference>
<gene>
    <name evidence="16" type="ordered locus">MTR_1g007390</name>
</gene>
<keyword evidence="6 15" id="KW-0812">Transmembrane</keyword>
<dbReference type="GO" id="GO:0016020">
    <property type="term" value="C:membrane"/>
    <property type="evidence" value="ECO:0007669"/>
    <property type="project" value="UniProtKB-SubCell"/>
</dbReference>
<keyword evidence="12" id="KW-0119">Carbohydrate metabolism</keyword>
<dbReference type="HOGENOM" id="CLU_020836_0_0_1"/>
<evidence type="ECO:0000256" key="8">
    <source>
        <dbReference type="ARBA" id="ARBA00022989"/>
    </source>
</evidence>
<feature type="compositionally biased region" description="Acidic residues" evidence="14">
    <location>
        <begin position="660"/>
        <end position="669"/>
    </location>
</feature>
<keyword evidence="7" id="KW-0735">Signal-anchor</keyword>
<evidence type="ECO:0000256" key="6">
    <source>
        <dbReference type="ARBA" id="ARBA00022692"/>
    </source>
</evidence>
<feature type="compositionally biased region" description="Acidic residues" evidence="14">
    <location>
        <begin position="630"/>
        <end position="646"/>
    </location>
</feature>
<keyword evidence="10" id="KW-0325">Glycoprotein</keyword>
<dbReference type="OMA" id="DETHFIT"/>
<evidence type="ECO:0000313" key="17">
    <source>
        <dbReference type="EnsemblPlants" id="AES58702"/>
    </source>
</evidence>
<evidence type="ECO:0000256" key="9">
    <source>
        <dbReference type="ARBA" id="ARBA00023136"/>
    </source>
</evidence>
<dbReference type="PANTHER" id="PTHR31741">
    <property type="entry name" value="OS02G0726500 PROTEIN-RELATED"/>
    <property type="match status" value="1"/>
</dbReference>
<reference evidence="16 18" key="1">
    <citation type="journal article" date="2011" name="Nature">
        <title>The Medicago genome provides insight into the evolution of rhizobial symbioses.</title>
        <authorList>
            <person name="Young N.D."/>
            <person name="Debelle F."/>
            <person name="Oldroyd G.E."/>
            <person name="Geurts R."/>
            <person name="Cannon S.B."/>
            <person name="Udvardi M.K."/>
            <person name="Benedito V.A."/>
            <person name="Mayer K.F."/>
            <person name="Gouzy J."/>
            <person name="Schoof H."/>
            <person name="Van de Peer Y."/>
            <person name="Proost S."/>
            <person name="Cook D.R."/>
            <person name="Meyers B.C."/>
            <person name="Spannagl M."/>
            <person name="Cheung F."/>
            <person name="De Mita S."/>
            <person name="Krishnakumar V."/>
            <person name="Gundlach H."/>
            <person name="Zhou S."/>
            <person name="Mudge J."/>
            <person name="Bharti A.K."/>
            <person name="Murray J.D."/>
            <person name="Naoumkina M.A."/>
            <person name="Rosen B."/>
            <person name="Silverstein K.A."/>
            <person name="Tang H."/>
            <person name="Rombauts S."/>
            <person name="Zhao P.X."/>
            <person name="Zhou P."/>
            <person name="Barbe V."/>
            <person name="Bardou P."/>
            <person name="Bechner M."/>
            <person name="Bellec A."/>
            <person name="Berger A."/>
            <person name="Berges H."/>
            <person name="Bidwell S."/>
            <person name="Bisseling T."/>
            <person name="Choisne N."/>
            <person name="Couloux A."/>
            <person name="Denny R."/>
            <person name="Deshpande S."/>
            <person name="Dai X."/>
            <person name="Doyle J.J."/>
            <person name="Dudez A.M."/>
            <person name="Farmer A.D."/>
            <person name="Fouteau S."/>
            <person name="Franken C."/>
            <person name="Gibelin C."/>
            <person name="Gish J."/>
            <person name="Goldstein S."/>
            <person name="Gonzalez A.J."/>
            <person name="Green P.J."/>
            <person name="Hallab A."/>
            <person name="Hartog M."/>
            <person name="Hua A."/>
            <person name="Humphray S.J."/>
            <person name="Jeong D.H."/>
            <person name="Jing Y."/>
            <person name="Jocker A."/>
            <person name="Kenton S.M."/>
            <person name="Kim D.J."/>
            <person name="Klee K."/>
            <person name="Lai H."/>
            <person name="Lang C."/>
            <person name="Lin S."/>
            <person name="Macmil S.L."/>
            <person name="Magdelenat G."/>
            <person name="Matthews L."/>
            <person name="McCorrison J."/>
            <person name="Monaghan E.L."/>
            <person name="Mun J.H."/>
            <person name="Najar F.Z."/>
            <person name="Nicholson C."/>
            <person name="Noirot C."/>
            <person name="O'Bleness M."/>
            <person name="Paule C.R."/>
            <person name="Poulain J."/>
            <person name="Prion F."/>
            <person name="Qin B."/>
            <person name="Qu C."/>
            <person name="Retzel E.F."/>
            <person name="Riddle C."/>
            <person name="Sallet E."/>
            <person name="Samain S."/>
            <person name="Samson N."/>
            <person name="Sanders I."/>
            <person name="Saurat O."/>
            <person name="Scarpelli C."/>
            <person name="Schiex T."/>
            <person name="Segurens B."/>
            <person name="Severin A.J."/>
            <person name="Sherrier D.J."/>
            <person name="Shi R."/>
            <person name="Sims S."/>
            <person name="Singer S.R."/>
            <person name="Sinharoy S."/>
            <person name="Sterck L."/>
            <person name="Viollet A."/>
            <person name="Wang B.B."/>
            <person name="Wang K."/>
            <person name="Wang M."/>
            <person name="Wang X."/>
            <person name="Warfsmann J."/>
            <person name="Weissenbach J."/>
            <person name="White D.D."/>
            <person name="White J.D."/>
            <person name="Wiley G.B."/>
            <person name="Wincker P."/>
            <person name="Xing Y."/>
            <person name="Yang L."/>
            <person name="Yao Z."/>
            <person name="Ying F."/>
            <person name="Zhai J."/>
            <person name="Zhou L."/>
            <person name="Zuber A."/>
            <person name="Denarie J."/>
            <person name="Dixon R.A."/>
            <person name="May G.D."/>
            <person name="Schwartz D.C."/>
            <person name="Rogers J."/>
            <person name="Quetier F."/>
            <person name="Town C.D."/>
            <person name="Roe B.A."/>
        </authorList>
    </citation>
    <scope>NUCLEOTIDE SEQUENCE [LARGE SCALE GENOMIC DNA]</scope>
    <source>
        <strain evidence="16">A17</strain>
        <strain evidence="17 18">cv. Jemalong A17</strain>
    </source>
</reference>
<comment type="similarity">
    <text evidence="3">Belongs to the glycosyltransferase GT106 family.</text>
</comment>
<dbReference type="PIRSF" id="PIRSF009360">
    <property type="entry name" value="UCP009360"/>
    <property type="match status" value="1"/>
</dbReference>
<keyword evidence="11" id="KW-0294">Fucose metabolism</keyword>
<dbReference type="STRING" id="3880.G7I284"/>
<feature type="transmembrane region" description="Helical" evidence="15">
    <location>
        <begin position="110"/>
        <end position="131"/>
    </location>
</feature>
<evidence type="ECO:0000256" key="14">
    <source>
        <dbReference type="SAM" id="MobiDB-lite"/>
    </source>
</evidence>